<keyword evidence="3" id="KW-0418">Kinase</keyword>
<reference evidence="3 4" key="1">
    <citation type="submission" date="2017-04" db="EMBL/GenBank/DDBJ databases">
        <authorList>
            <person name="Afonso C.L."/>
            <person name="Miller P.J."/>
            <person name="Scott M.A."/>
            <person name="Spackman E."/>
            <person name="Goraichik I."/>
            <person name="Dimitrov K.M."/>
            <person name="Suarez D.L."/>
            <person name="Swayne D.E."/>
        </authorList>
    </citation>
    <scope>NUCLEOTIDE SEQUENCE [LARGE SCALE GENOMIC DNA]</scope>
    <source>
        <strain evidence="3 4">DSM 23236</strain>
    </source>
</reference>
<sequence length="177" mass="19283">MADARVYWVTGLAGAGKTTIGTALYERLLAAGRRAVLLDGDRLREVFGGQHGYSVEERRHLAMCYARLCKMLHDQGADVVCATVSMFAAVRHWNRSNIDGYSEVYVVAPENHLFERRAFYADPAASHEVVGLNPAYELPTNPDVIIHNDAQTAPAQLAEHILSTLGITLPQPGGPVA</sequence>
<accession>A0A1W1XI20</accession>
<dbReference type="GO" id="GO:0016301">
    <property type="term" value="F:kinase activity"/>
    <property type="evidence" value="ECO:0007669"/>
    <property type="project" value="UniProtKB-KW"/>
</dbReference>
<dbReference type="Gene3D" id="3.40.50.300">
    <property type="entry name" value="P-loop containing nucleotide triphosphate hydrolases"/>
    <property type="match status" value="1"/>
</dbReference>
<keyword evidence="4" id="KW-1185">Reference proteome</keyword>
<dbReference type="InterPro" id="IPR050512">
    <property type="entry name" value="Sulf_AdTrans/APS_kinase"/>
</dbReference>
<dbReference type="GO" id="GO:0010134">
    <property type="term" value="P:sulfate assimilation via adenylyl sulfate reduction"/>
    <property type="evidence" value="ECO:0007669"/>
    <property type="project" value="TreeGrafter"/>
</dbReference>
<dbReference type="GO" id="GO:0019379">
    <property type="term" value="P:sulfate assimilation, phosphoadenylyl sulfate reduction by phosphoadenylyl-sulfate reductase (thioredoxin)"/>
    <property type="evidence" value="ECO:0007669"/>
    <property type="project" value="TreeGrafter"/>
</dbReference>
<dbReference type="PANTHER" id="PTHR42700">
    <property type="entry name" value="SULFATE ADENYLYLTRANSFERASE"/>
    <property type="match status" value="1"/>
</dbReference>
<feature type="domain" description="APS kinase" evidence="2">
    <location>
        <begin position="6"/>
        <end position="146"/>
    </location>
</feature>
<gene>
    <name evidence="3" type="ORF">SAMN02745857_01599</name>
</gene>
<protein>
    <submittedName>
        <fullName evidence="3">Adenylylsulfate kinase</fullName>
    </submittedName>
</protein>
<dbReference type="SUPFAM" id="SSF52540">
    <property type="entry name" value="P-loop containing nucleoside triphosphate hydrolases"/>
    <property type="match status" value="1"/>
</dbReference>
<dbReference type="RefSeq" id="WP_084090267.1">
    <property type="nucleotide sequence ID" value="NZ_FWXD01000008.1"/>
</dbReference>
<dbReference type="GO" id="GO:0004781">
    <property type="term" value="F:sulfate adenylyltransferase (ATP) activity"/>
    <property type="evidence" value="ECO:0007669"/>
    <property type="project" value="TreeGrafter"/>
</dbReference>
<dbReference type="GO" id="GO:0005737">
    <property type="term" value="C:cytoplasm"/>
    <property type="evidence" value="ECO:0007669"/>
    <property type="project" value="TreeGrafter"/>
</dbReference>
<proteinExistence type="predicted"/>
<dbReference type="EMBL" id="FWXD01000008">
    <property type="protein sequence ID" value="SMC23424.1"/>
    <property type="molecule type" value="Genomic_DNA"/>
</dbReference>
<dbReference type="Pfam" id="PF01583">
    <property type="entry name" value="APS_kinase"/>
    <property type="match status" value="1"/>
</dbReference>
<dbReference type="NCBIfam" id="NF004041">
    <property type="entry name" value="PRK05541.1"/>
    <property type="match status" value="1"/>
</dbReference>
<dbReference type="InterPro" id="IPR059117">
    <property type="entry name" value="APS_kinase_dom"/>
</dbReference>
<evidence type="ECO:0000259" key="2">
    <source>
        <dbReference type="Pfam" id="PF01583"/>
    </source>
</evidence>
<dbReference type="PANTHER" id="PTHR42700:SF1">
    <property type="entry name" value="SULFATE ADENYLYLTRANSFERASE"/>
    <property type="match status" value="1"/>
</dbReference>
<keyword evidence="1" id="KW-0808">Transferase</keyword>
<dbReference type="AlphaFoldDB" id="A0A1W1XI20"/>
<name>A0A1W1XI20_9NEIS</name>
<evidence type="ECO:0000256" key="1">
    <source>
        <dbReference type="ARBA" id="ARBA00022679"/>
    </source>
</evidence>
<evidence type="ECO:0000313" key="3">
    <source>
        <dbReference type="EMBL" id="SMC23424.1"/>
    </source>
</evidence>
<evidence type="ECO:0000313" key="4">
    <source>
        <dbReference type="Proteomes" id="UP000192761"/>
    </source>
</evidence>
<organism evidence="3 4">
    <name type="scientific">Andreprevotia lacus DSM 23236</name>
    <dbReference type="NCBI Taxonomy" id="1121001"/>
    <lineage>
        <taxon>Bacteria</taxon>
        <taxon>Pseudomonadati</taxon>
        <taxon>Pseudomonadota</taxon>
        <taxon>Betaproteobacteria</taxon>
        <taxon>Neisseriales</taxon>
        <taxon>Chitinibacteraceae</taxon>
        <taxon>Andreprevotia</taxon>
    </lineage>
</organism>
<dbReference type="InterPro" id="IPR027417">
    <property type="entry name" value="P-loop_NTPase"/>
</dbReference>
<dbReference type="OrthoDB" id="9804504at2"/>
<dbReference type="Proteomes" id="UP000192761">
    <property type="component" value="Unassembled WGS sequence"/>
</dbReference>
<dbReference type="STRING" id="1121001.SAMN02745857_01599"/>